<dbReference type="SUPFAM" id="SSF52540">
    <property type="entry name" value="P-loop containing nucleoside triphosphate hydrolases"/>
    <property type="match status" value="1"/>
</dbReference>
<accession>A0A7C9LJA9</accession>
<dbReference type="Proteomes" id="UP000479692">
    <property type="component" value="Unassembled WGS sequence"/>
</dbReference>
<name>A0A7C9LJA9_9GAMM</name>
<evidence type="ECO:0000313" key="2">
    <source>
        <dbReference type="Proteomes" id="UP000479692"/>
    </source>
</evidence>
<dbReference type="Pfam" id="PF13207">
    <property type="entry name" value="AAA_17"/>
    <property type="match status" value="1"/>
</dbReference>
<keyword evidence="2" id="KW-1185">Reference proteome</keyword>
<dbReference type="RefSeq" id="WP_156641875.1">
    <property type="nucleotide sequence ID" value="NZ_WOXT01000002.1"/>
</dbReference>
<dbReference type="AlphaFoldDB" id="A0A7C9LJA9"/>
<dbReference type="EMBL" id="WOXT01000002">
    <property type="protein sequence ID" value="MUV14579.1"/>
    <property type="molecule type" value="Genomic_DNA"/>
</dbReference>
<reference evidence="1 2" key="1">
    <citation type="submission" date="2019-12" db="EMBL/GenBank/DDBJ databases">
        <authorList>
            <person name="Xu J."/>
        </authorList>
    </citation>
    <scope>NUCLEOTIDE SEQUENCE [LARGE SCALE GENOMIC DNA]</scope>
    <source>
        <strain evidence="1 2">HX-5-24</strain>
    </source>
</reference>
<organism evidence="1 2">
    <name type="scientific">Noviluteimonas gilva</name>
    <dbReference type="NCBI Taxonomy" id="2682097"/>
    <lineage>
        <taxon>Bacteria</taxon>
        <taxon>Pseudomonadati</taxon>
        <taxon>Pseudomonadota</taxon>
        <taxon>Gammaproteobacteria</taxon>
        <taxon>Lysobacterales</taxon>
        <taxon>Lysobacteraceae</taxon>
        <taxon>Noviluteimonas</taxon>
    </lineage>
</organism>
<dbReference type="Gene3D" id="3.40.50.300">
    <property type="entry name" value="P-loop containing nucleotide triphosphate hydrolases"/>
    <property type="match status" value="1"/>
</dbReference>
<protein>
    <submittedName>
        <fullName evidence="1">AAA family ATPase</fullName>
    </submittedName>
</protein>
<comment type="caution">
    <text evidence="1">The sequence shown here is derived from an EMBL/GenBank/DDBJ whole genome shotgun (WGS) entry which is preliminary data.</text>
</comment>
<proteinExistence type="predicted"/>
<sequence>MRQSPGGRVGKIVYITGAPATGKSTLCDALASDPRVVVFSYSLRLRDHISRQSGDGLTEVDVRSRSAQIITPTHVAEIDDILLAEARTCRDNDKVLLIDSHPVTKEDFGFRVTPFKTEQLARLEVDRFLCLYASPEELERRITRSPEGRPRPSLFELSMHVELQASVVATYAILSGRPCHLIDSGIPRDELVLRVRALIGMD</sequence>
<evidence type="ECO:0000313" key="1">
    <source>
        <dbReference type="EMBL" id="MUV14579.1"/>
    </source>
</evidence>
<gene>
    <name evidence="1" type="ORF">GN331_10210</name>
</gene>
<dbReference type="InterPro" id="IPR027417">
    <property type="entry name" value="P-loop_NTPase"/>
</dbReference>